<dbReference type="EMBL" id="CP021642">
    <property type="protein sequence ID" value="AVX43769.1"/>
    <property type="molecule type" value="Genomic_DNA"/>
</dbReference>
<accession>A0A2R4NZB4</accession>
<name>A0A2R4NZB4_9BACT</name>
<protein>
    <submittedName>
        <fullName evidence="1">Uncharacterized protein</fullName>
    </submittedName>
</protein>
<evidence type="ECO:0000313" key="1">
    <source>
        <dbReference type="EMBL" id="AVX43769.1"/>
    </source>
</evidence>
<sequence length="64" mass="7882">MLEVNLQKIKFRANFKICQFKFGYQNLALFDAGFKFWSQNALYIENLKFNRRKDESDRNRSRKR</sequence>
<organism evidence="1 2">
    <name type="scientific">Campylobacter concisus</name>
    <dbReference type="NCBI Taxonomy" id="199"/>
    <lineage>
        <taxon>Bacteria</taxon>
        <taxon>Pseudomonadati</taxon>
        <taxon>Campylobacterota</taxon>
        <taxon>Epsilonproteobacteria</taxon>
        <taxon>Campylobacterales</taxon>
        <taxon>Campylobacteraceae</taxon>
        <taxon>Campylobacter</taxon>
    </lineage>
</organism>
<dbReference type="Proteomes" id="UP000241854">
    <property type="component" value="Chromosome"/>
</dbReference>
<proteinExistence type="predicted"/>
<evidence type="ECO:0000313" key="2">
    <source>
        <dbReference type="Proteomes" id="UP000241854"/>
    </source>
</evidence>
<gene>
    <name evidence="1" type="ORF">CCS77_0708</name>
</gene>
<reference evidence="1 2" key="1">
    <citation type="journal article" date="2018" name="Emerg. Microbes Infect.">
        <title>Genomic analysis of oral Campylobacter concisus strains identified a potential bacterial molecular marker associated with active Crohn's disease.</title>
        <authorList>
            <person name="Liu F."/>
            <person name="Ma R."/>
            <person name="Tay C.Y.A."/>
            <person name="Octavia S."/>
            <person name="Lan R."/>
            <person name="Chung H.K.L."/>
            <person name="Riordan S.M."/>
            <person name="Grimm M.C."/>
            <person name="Leong R.W."/>
            <person name="Tanaka M.M."/>
            <person name="Connor S."/>
            <person name="Zhang L."/>
        </authorList>
    </citation>
    <scope>NUCLEOTIDE SEQUENCE [LARGE SCALE GENOMIC DNA]</scope>
    <source>
        <strain evidence="1 2">P2CDO4</strain>
    </source>
</reference>
<dbReference type="AlphaFoldDB" id="A0A2R4NZB4"/>